<gene>
    <name evidence="9" type="ORF">E1301_Tti018489</name>
</gene>
<feature type="coiled-coil region" evidence="6">
    <location>
        <begin position="207"/>
        <end position="248"/>
    </location>
</feature>
<comment type="caution">
    <text evidence="9">The sequence shown here is derived from an EMBL/GenBank/DDBJ whole genome shotgun (WGS) entry which is preliminary data.</text>
</comment>
<dbReference type="Proteomes" id="UP000324632">
    <property type="component" value="Chromosome 2"/>
</dbReference>
<comment type="similarity">
    <text evidence="2">Belongs to the RPGRIP1 family.</text>
</comment>
<evidence type="ECO:0000256" key="3">
    <source>
        <dbReference type="ARBA" id="ARBA00023054"/>
    </source>
</evidence>
<keyword evidence="5" id="KW-0966">Cell projection</keyword>
<feature type="compositionally biased region" description="Acidic residues" evidence="7">
    <location>
        <begin position="1008"/>
        <end position="1018"/>
    </location>
</feature>
<dbReference type="SUPFAM" id="SSF49562">
    <property type="entry name" value="C2 domain (Calcium/lipid-binding domain, CaLB)"/>
    <property type="match status" value="2"/>
</dbReference>
<evidence type="ECO:0000259" key="8">
    <source>
        <dbReference type="PROSITE" id="PS50004"/>
    </source>
</evidence>
<feature type="compositionally biased region" description="Polar residues" evidence="7">
    <location>
        <begin position="978"/>
        <end position="987"/>
    </location>
</feature>
<evidence type="ECO:0000313" key="9">
    <source>
        <dbReference type="EMBL" id="KAA0724074.1"/>
    </source>
</evidence>
<dbReference type="Pfam" id="PF11618">
    <property type="entry name" value="C2-C2_1"/>
    <property type="match status" value="1"/>
</dbReference>
<dbReference type="GO" id="GO:1905515">
    <property type="term" value="P:non-motile cilium assembly"/>
    <property type="evidence" value="ECO:0007669"/>
    <property type="project" value="TreeGrafter"/>
</dbReference>
<feature type="coiled-coil region" evidence="6">
    <location>
        <begin position="501"/>
        <end position="563"/>
    </location>
</feature>
<dbReference type="InterPro" id="IPR031139">
    <property type="entry name" value="RPGRIP1_fam"/>
</dbReference>
<dbReference type="InterPro" id="IPR041091">
    <property type="entry name" value="RPGRIP1_C"/>
</dbReference>
<dbReference type="AlphaFoldDB" id="A0A5A9PP53"/>
<feature type="compositionally biased region" description="Polar residues" evidence="7">
    <location>
        <begin position="941"/>
        <end position="952"/>
    </location>
</feature>
<reference evidence="9 10" key="1">
    <citation type="journal article" date="2019" name="Mol. Ecol. Resour.">
        <title>Chromosome-level genome assembly of Triplophysa tibetana, a fish adapted to the harsh high-altitude environment of the Tibetan Plateau.</title>
        <authorList>
            <person name="Yang X."/>
            <person name="Liu H."/>
            <person name="Ma Z."/>
            <person name="Zou Y."/>
            <person name="Zou M."/>
            <person name="Mao Y."/>
            <person name="Li X."/>
            <person name="Wang H."/>
            <person name="Chen T."/>
            <person name="Wang W."/>
            <person name="Yang R."/>
        </authorList>
    </citation>
    <scope>NUCLEOTIDE SEQUENCE [LARGE SCALE GENOMIC DNA]</scope>
    <source>
        <strain evidence="9">TTIB1903HZAU</strain>
        <tissue evidence="9">Muscle</tissue>
    </source>
</reference>
<dbReference type="GO" id="GO:0032391">
    <property type="term" value="C:photoreceptor connecting cilium"/>
    <property type="evidence" value="ECO:0007669"/>
    <property type="project" value="TreeGrafter"/>
</dbReference>
<feature type="coiled-coil region" evidence="6">
    <location>
        <begin position="106"/>
        <end position="147"/>
    </location>
</feature>
<dbReference type="PROSITE" id="PS50004">
    <property type="entry name" value="C2"/>
    <property type="match status" value="1"/>
</dbReference>
<proteinExistence type="inferred from homology"/>
<feature type="coiled-coil region" evidence="6">
    <location>
        <begin position="340"/>
        <end position="457"/>
    </location>
</feature>
<feature type="compositionally biased region" description="Acidic residues" evidence="7">
    <location>
        <begin position="1063"/>
        <end position="1084"/>
    </location>
</feature>
<dbReference type="CDD" id="cd00030">
    <property type="entry name" value="C2"/>
    <property type="match status" value="1"/>
</dbReference>
<dbReference type="GO" id="GO:0046548">
    <property type="term" value="P:retinal rod cell development"/>
    <property type="evidence" value="ECO:0007669"/>
    <property type="project" value="TreeGrafter"/>
</dbReference>
<organism evidence="9 10">
    <name type="scientific">Triplophysa tibetana</name>
    <dbReference type="NCBI Taxonomy" id="1572043"/>
    <lineage>
        <taxon>Eukaryota</taxon>
        <taxon>Metazoa</taxon>
        <taxon>Chordata</taxon>
        <taxon>Craniata</taxon>
        <taxon>Vertebrata</taxon>
        <taxon>Euteleostomi</taxon>
        <taxon>Actinopterygii</taxon>
        <taxon>Neopterygii</taxon>
        <taxon>Teleostei</taxon>
        <taxon>Ostariophysi</taxon>
        <taxon>Cypriniformes</taxon>
        <taxon>Nemacheilidae</taxon>
        <taxon>Triplophysa</taxon>
    </lineage>
</organism>
<protein>
    <submittedName>
        <fullName evidence="9">Protein fantom</fullName>
    </submittedName>
</protein>
<dbReference type="InterPro" id="IPR035892">
    <property type="entry name" value="C2_domain_sf"/>
</dbReference>
<feature type="domain" description="C2" evidence="8">
    <location>
        <begin position="768"/>
        <end position="895"/>
    </location>
</feature>
<dbReference type="EMBL" id="SOYY01000002">
    <property type="protein sequence ID" value="KAA0724074.1"/>
    <property type="molecule type" value="Genomic_DNA"/>
</dbReference>
<evidence type="ECO:0000256" key="4">
    <source>
        <dbReference type="ARBA" id="ARBA00023069"/>
    </source>
</evidence>
<dbReference type="Pfam" id="PF18111">
    <property type="entry name" value="RPGR1_C"/>
    <property type="match status" value="1"/>
</dbReference>
<keyword evidence="10" id="KW-1185">Reference proteome</keyword>
<dbReference type="InterPro" id="IPR021656">
    <property type="entry name" value="C2-C2_1"/>
</dbReference>
<evidence type="ECO:0000256" key="2">
    <source>
        <dbReference type="ARBA" id="ARBA00006042"/>
    </source>
</evidence>
<name>A0A5A9PP53_9TELE</name>
<dbReference type="PANTHER" id="PTHR14240">
    <property type="entry name" value="RETINITIS PIGMENTOSA GTPASE REGULATOR-INTERACTING PROTEIN"/>
    <property type="match status" value="1"/>
</dbReference>
<dbReference type="Pfam" id="PF00168">
    <property type="entry name" value="C2"/>
    <property type="match status" value="1"/>
</dbReference>
<keyword evidence="3 6" id="KW-0175">Coiled coil</keyword>
<evidence type="ECO:0000256" key="5">
    <source>
        <dbReference type="ARBA" id="ARBA00023273"/>
    </source>
</evidence>
<feature type="region of interest" description="Disordered" evidence="7">
    <location>
        <begin position="925"/>
        <end position="1097"/>
    </location>
</feature>
<evidence type="ECO:0000256" key="6">
    <source>
        <dbReference type="SAM" id="Coils"/>
    </source>
</evidence>
<dbReference type="PANTHER" id="PTHR14240:SF1">
    <property type="entry name" value="PROTEIN FANTOM-RELATED"/>
    <property type="match status" value="1"/>
</dbReference>
<accession>A0A5A9PP53</accession>
<keyword evidence="4" id="KW-0969">Cilium</keyword>
<sequence>MMFAHDETAGDIPVKDNTLLNPSGATLPESLLSQNARERQNVSKLSREDLEDKYLRMQEETLVLKQHTCKQEDKIRRMATKLIRLVKDRKQAERASSGGRVASGRDVEMEEMIEELQEKVQELEKQNEGLRRRLLAAKQQLQVQTRRQTPYSHIQPRINSGLRRLRDEMPMTSSRPHTPKAGFRLVEGDTSAKPPQGLLPRYGHSLLDEARAEIRHLENVLESQRAQMEEMERSAEMLRDHLSRKEREYEESLLQTREHQASGQRLTIKDNVEMIKLQKLLAEKGNTVAVLEGRFLQQQESLKSLKASHNAALLKVDEVSKHLKEERLKTLELETQIQSRALDQRHAHELQDQIQDLEKERDLLKENCDKFMKSAFDVSLEQKWKTREQQLKLQIAQLETALKSDLQDKNQILDKIKAERDLNEKLTEENRKLQLRYLEQKQQLDEIKDRMKFFTKESEIDAAELSEALMLIKVRRSQKSGDLGFLERVEEDMKADEGRSLKHLQATHAETVQELEKTRNMLIIQHKINKDYQAEVDVVTRKMDDLMLEYELKTEKLAQLLDMRASKIKKLEAQLKDIAYGTKTHVFIPDLAEEDDTDVFEESLRLARGENLLEIHLGRAEFSPEAVECLKDKEPSTFCTYAFYDFELQSTGVVRGARPAYDFTSQYIVRVDELFLNYLHSSSVTVEVQHAEGLSFRTVAAGQLRLNQLLERDGKVFGTVQLVGFIDEIQVFGTLEFWLKLRVPMEQAIRLYKERVKALGYLNTSTRDSQVLSDHVPYLSSLSEGDLNELNITIHSCCNLKSRGPHTQPSPYVIYKLFHFPDHDTPIISSTNEPQFEDHMVFPLAMNSDLDAFLRSEALLLYVFDDLDVEDEMYLGKARVPLISLAHDKTITGVFELTDPTGLPRGQIKVTLKWKFTLLPPASSAVTAQQTKKTSRETPERQTLQTQTTPSETLMPKVLPVLPRPVTSETPVPKPRQRTLTKSTNKRVSFMDISELEKQMEQTAAAANDDDDDDDEETGSTVSPAPKTVSVVEAVRPTDVSEDEDEESRFSEGQLITASSQSDESEISEDLQEPLTGPDEDSDECIVPAQSRQNKTQPADCIRVEIMSLSLKPGSRVVEDSGIVRLFVEYCFLGLPSVETPLSLKKPLSGESVSYNFSNAIHVDMKNNQSRRQTLRAVLEGRNRQLEHIKFTVVSDPPEEAEQEEDCEDVGVACLRIVDILDEQRDMKDVSLNIVDVQDSSEVLGHLVVTVEALEALTSILKDPERDRPLAALT</sequence>
<dbReference type="GO" id="GO:0005856">
    <property type="term" value="C:cytoskeleton"/>
    <property type="evidence" value="ECO:0007669"/>
    <property type="project" value="UniProtKB-ARBA"/>
</dbReference>
<evidence type="ECO:0000256" key="7">
    <source>
        <dbReference type="SAM" id="MobiDB-lite"/>
    </source>
</evidence>
<comment type="subcellular location">
    <subcellularLocation>
        <location evidence="1">Cell projection</location>
        <location evidence="1">Cilium</location>
    </subcellularLocation>
</comment>
<dbReference type="Gene3D" id="2.60.40.150">
    <property type="entry name" value="C2 domain"/>
    <property type="match status" value="3"/>
</dbReference>
<evidence type="ECO:0000256" key="1">
    <source>
        <dbReference type="ARBA" id="ARBA00004138"/>
    </source>
</evidence>
<evidence type="ECO:0000313" key="10">
    <source>
        <dbReference type="Proteomes" id="UP000324632"/>
    </source>
</evidence>
<dbReference type="InterPro" id="IPR000008">
    <property type="entry name" value="C2_dom"/>
</dbReference>
<dbReference type="SMART" id="SM00239">
    <property type="entry name" value="C2"/>
    <property type="match status" value="1"/>
</dbReference>
<dbReference type="FunFam" id="2.60.40.150:FF:000073">
    <property type="entry name" value="protein fantom isoform X1"/>
    <property type="match status" value="1"/>
</dbReference>